<dbReference type="EMBL" id="CAKMRJ010004445">
    <property type="protein sequence ID" value="CAH1436867.1"/>
    <property type="molecule type" value="Genomic_DNA"/>
</dbReference>
<name>A0AAU9NG65_9ASTR</name>
<keyword evidence="3" id="KW-1185">Reference proteome</keyword>
<feature type="compositionally biased region" description="Low complexity" evidence="1">
    <location>
        <begin position="104"/>
        <end position="130"/>
    </location>
</feature>
<organism evidence="2 3">
    <name type="scientific">Lactuca virosa</name>
    <dbReference type="NCBI Taxonomy" id="75947"/>
    <lineage>
        <taxon>Eukaryota</taxon>
        <taxon>Viridiplantae</taxon>
        <taxon>Streptophyta</taxon>
        <taxon>Embryophyta</taxon>
        <taxon>Tracheophyta</taxon>
        <taxon>Spermatophyta</taxon>
        <taxon>Magnoliopsida</taxon>
        <taxon>eudicotyledons</taxon>
        <taxon>Gunneridae</taxon>
        <taxon>Pentapetalae</taxon>
        <taxon>asterids</taxon>
        <taxon>campanulids</taxon>
        <taxon>Asterales</taxon>
        <taxon>Asteraceae</taxon>
        <taxon>Cichorioideae</taxon>
        <taxon>Cichorieae</taxon>
        <taxon>Lactucinae</taxon>
        <taxon>Lactuca</taxon>
    </lineage>
</organism>
<evidence type="ECO:0000313" key="3">
    <source>
        <dbReference type="Proteomes" id="UP001157418"/>
    </source>
</evidence>
<gene>
    <name evidence="2" type="ORF">LVIROSA_LOCUS23216</name>
</gene>
<comment type="caution">
    <text evidence="2">The sequence shown here is derived from an EMBL/GenBank/DDBJ whole genome shotgun (WGS) entry which is preliminary data.</text>
</comment>
<proteinExistence type="predicted"/>
<feature type="compositionally biased region" description="Low complexity" evidence="1">
    <location>
        <begin position="42"/>
        <end position="94"/>
    </location>
</feature>
<dbReference type="Proteomes" id="UP001157418">
    <property type="component" value="Unassembled WGS sequence"/>
</dbReference>
<accession>A0AAU9NG65</accession>
<dbReference type="Pfam" id="PF03004">
    <property type="entry name" value="Transposase_24"/>
    <property type="match status" value="1"/>
</dbReference>
<evidence type="ECO:0000256" key="1">
    <source>
        <dbReference type="SAM" id="MobiDB-lite"/>
    </source>
</evidence>
<reference evidence="2 3" key="1">
    <citation type="submission" date="2022-01" db="EMBL/GenBank/DDBJ databases">
        <authorList>
            <person name="Xiong W."/>
            <person name="Schranz E."/>
        </authorList>
    </citation>
    <scope>NUCLEOTIDE SEQUENCE [LARGE SCALE GENOMIC DNA]</scope>
</reference>
<dbReference type="InterPro" id="IPR004252">
    <property type="entry name" value="Probable_transposase_24"/>
</dbReference>
<evidence type="ECO:0000313" key="2">
    <source>
        <dbReference type="EMBL" id="CAH1436867.1"/>
    </source>
</evidence>
<protein>
    <submittedName>
        <fullName evidence="2">Uncharacterized protein</fullName>
    </submittedName>
</protein>
<dbReference type="AlphaFoldDB" id="A0AAU9NG65"/>
<sequence length="326" mass="35897">MHLLYYRKDVSIPIKRSSNEATHNMHRLLQRHANEASTPSGTVISPLVTPTSTPTTSTSPPFGSVSTPSSTPAPSSAPASTTILSSTPASTHTPSTPPLFGTVSAPSSTQPPSSAPSSTETPSTPISTEQQDGRIHIKVRENALLPLGKCSTIIKKSFLDKVDENGYKWVTISEEIKQFYWEEFQKKYQWDAVVGGKAPPTHNGGSASHQQIAADMEEYTGQAPSCYDVFMFTHTKDHDGKTFQVDKAKEVHDLFVSRHADLALLGEEVDESELFYTVVRGHDRKRRIYGLGSYDMSIFRENSSQTCTSPDTTCEKHHLETKIQKL</sequence>
<feature type="region of interest" description="Disordered" evidence="1">
    <location>
        <begin position="34"/>
        <end position="134"/>
    </location>
</feature>